<proteinExistence type="predicted"/>
<dbReference type="EMBL" id="LXQA010168185">
    <property type="protein sequence ID" value="MCI28806.1"/>
    <property type="molecule type" value="Genomic_DNA"/>
</dbReference>
<name>A0A392QZ52_9FABA</name>
<dbReference type="GO" id="GO:0006952">
    <property type="term" value="P:defense response"/>
    <property type="evidence" value="ECO:0007669"/>
    <property type="project" value="UniProtKB-KW"/>
</dbReference>
<keyword evidence="1" id="KW-0677">Repeat</keyword>
<organism evidence="5 6">
    <name type="scientific">Trifolium medium</name>
    <dbReference type="NCBI Taxonomy" id="97028"/>
    <lineage>
        <taxon>Eukaryota</taxon>
        <taxon>Viridiplantae</taxon>
        <taxon>Streptophyta</taxon>
        <taxon>Embryophyta</taxon>
        <taxon>Tracheophyta</taxon>
        <taxon>Spermatophyta</taxon>
        <taxon>Magnoliopsida</taxon>
        <taxon>eudicotyledons</taxon>
        <taxon>Gunneridae</taxon>
        <taxon>Pentapetalae</taxon>
        <taxon>rosids</taxon>
        <taxon>fabids</taxon>
        <taxon>Fabales</taxon>
        <taxon>Fabaceae</taxon>
        <taxon>Papilionoideae</taxon>
        <taxon>50 kb inversion clade</taxon>
        <taxon>NPAAA clade</taxon>
        <taxon>Hologalegina</taxon>
        <taxon>IRL clade</taxon>
        <taxon>Trifolieae</taxon>
        <taxon>Trifolium</taxon>
    </lineage>
</organism>
<sequence>TAVSFVLQQLYQLAVDEGTLLRGVSRDFREIKDELESIQAFLRDADTRADDDGGGGVNEGVKTW</sequence>
<comment type="caution">
    <text evidence="5">The sequence shown here is derived from an EMBL/GenBank/DDBJ whole genome shotgun (WGS) entry which is preliminary data.</text>
</comment>
<dbReference type="Gene3D" id="1.20.5.4130">
    <property type="match status" value="1"/>
</dbReference>
<evidence type="ECO:0000256" key="3">
    <source>
        <dbReference type="ARBA" id="ARBA00022821"/>
    </source>
</evidence>
<dbReference type="Proteomes" id="UP000265520">
    <property type="component" value="Unassembled WGS sequence"/>
</dbReference>
<evidence type="ECO:0000256" key="1">
    <source>
        <dbReference type="ARBA" id="ARBA00022737"/>
    </source>
</evidence>
<evidence type="ECO:0000313" key="5">
    <source>
        <dbReference type="EMBL" id="MCI28806.1"/>
    </source>
</evidence>
<evidence type="ECO:0000313" key="6">
    <source>
        <dbReference type="Proteomes" id="UP000265520"/>
    </source>
</evidence>
<dbReference type="GO" id="GO:0000166">
    <property type="term" value="F:nucleotide binding"/>
    <property type="evidence" value="ECO:0007669"/>
    <property type="project" value="UniProtKB-KW"/>
</dbReference>
<evidence type="ECO:0000256" key="2">
    <source>
        <dbReference type="ARBA" id="ARBA00022741"/>
    </source>
</evidence>
<protein>
    <submittedName>
        <fullName evidence="5">NBS-LRR disease resistance protein</fullName>
    </submittedName>
</protein>
<dbReference type="Pfam" id="PF18052">
    <property type="entry name" value="Rx_N"/>
    <property type="match status" value="1"/>
</dbReference>
<evidence type="ECO:0000259" key="4">
    <source>
        <dbReference type="Pfam" id="PF18052"/>
    </source>
</evidence>
<feature type="non-terminal residue" evidence="5">
    <location>
        <position position="1"/>
    </location>
</feature>
<feature type="non-terminal residue" evidence="5">
    <location>
        <position position="64"/>
    </location>
</feature>
<feature type="domain" description="Disease resistance N-terminal" evidence="4">
    <location>
        <begin position="2"/>
        <end position="64"/>
    </location>
</feature>
<reference evidence="5 6" key="1">
    <citation type="journal article" date="2018" name="Front. Plant Sci.">
        <title>Red Clover (Trifolium pratense) and Zigzag Clover (T. medium) - A Picture of Genomic Similarities and Differences.</title>
        <authorList>
            <person name="Dluhosova J."/>
            <person name="Istvanek J."/>
            <person name="Nedelnik J."/>
            <person name="Repkova J."/>
        </authorList>
    </citation>
    <scope>NUCLEOTIDE SEQUENCE [LARGE SCALE GENOMIC DNA]</scope>
    <source>
        <strain evidence="6">cv. 10/8</strain>
        <tissue evidence="5">Leaf</tissue>
    </source>
</reference>
<dbReference type="InterPro" id="IPR041118">
    <property type="entry name" value="Rx_N"/>
</dbReference>
<keyword evidence="2" id="KW-0547">Nucleotide-binding</keyword>
<keyword evidence="6" id="KW-1185">Reference proteome</keyword>
<keyword evidence="3" id="KW-0611">Plant defense</keyword>
<accession>A0A392QZ52</accession>
<dbReference type="AlphaFoldDB" id="A0A392QZ52"/>